<dbReference type="InterPro" id="IPR036249">
    <property type="entry name" value="Thioredoxin-like_sf"/>
</dbReference>
<evidence type="ECO:0008006" key="3">
    <source>
        <dbReference type="Google" id="ProtNLM"/>
    </source>
</evidence>
<proteinExistence type="predicted"/>
<reference evidence="1 2" key="1">
    <citation type="submission" date="2016-12" db="EMBL/GenBank/DDBJ databases">
        <title>The draft genome sequence of Actinophytocola sp. 11-183.</title>
        <authorList>
            <person name="Wang W."/>
            <person name="Yuan L."/>
        </authorList>
    </citation>
    <scope>NUCLEOTIDE SEQUENCE [LARGE SCALE GENOMIC DNA]</scope>
    <source>
        <strain evidence="1 2">11-183</strain>
    </source>
</reference>
<keyword evidence="2" id="KW-1185">Reference proteome</keyword>
<dbReference type="Proteomes" id="UP000185596">
    <property type="component" value="Unassembled WGS sequence"/>
</dbReference>
<gene>
    <name evidence="1" type="ORF">BU204_01770</name>
</gene>
<dbReference type="OrthoDB" id="5191453at2"/>
<accession>A0A1Q8CXP3</accession>
<comment type="caution">
    <text evidence="1">The sequence shown here is derived from an EMBL/GenBank/DDBJ whole genome shotgun (WGS) entry which is preliminary data.</text>
</comment>
<dbReference type="SUPFAM" id="SSF52833">
    <property type="entry name" value="Thioredoxin-like"/>
    <property type="match status" value="1"/>
</dbReference>
<dbReference type="RefSeq" id="WP_075123727.1">
    <property type="nucleotide sequence ID" value="NZ_MSIE01000002.1"/>
</dbReference>
<dbReference type="STRING" id="1912961.BU204_01770"/>
<evidence type="ECO:0000313" key="1">
    <source>
        <dbReference type="EMBL" id="OLF19125.1"/>
    </source>
</evidence>
<protein>
    <recommendedName>
        <fullName evidence="3">Thioredoxin domain-containing protein</fullName>
    </recommendedName>
</protein>
<dbReference type="EMBL" id="MSIE01000002">
    <property type="protein sequence ID" value="OLF19125.1"/>
    <property type="molecule type" value="Genomic_DNA"/>
</dbReference>
<organism evidence="1 2">
    <name type="scientific">Actinophytocola xanthii</name>
    <dbReference type="NCBI Taxonomy" id="1912961"/>
    <lineage>
        <taxon>Bacteria</taxon>
        <taxon>Bacillati</taxon>
        <taxon>Actinomycetota</taxon>
        <taxon>Actinomycetes</taxon>
        <taxon>Pseudonocardiales</taxon>
        <taxon>Pseudonocardiaceae</taxon>
    </lineage>
</organism>
<sequence length="160" mass="16591">MSFQTSALIVTWVALLLLALVVSGLVRQVHALSSGTVRHTARSGARPGTGAPDLDRLGTRLPAVLLFLSPTCHTCTEVLEETAGEVGDRIPVHALYEGAAPDPPPAGVTVHPDQGDLFAAYGALATPFAVLVDDDGRIGAAAPVGSRAAVRELLDPVRTR</sequence>
<evidence type="ECO:0000313" key="2">
    <source>
        <dbReference type="Proteomes" id="UP000185596"/>
    </source>
</evidence>
<dbReference type="AlphaFoldDB" id="A0A1Q8CXP3"/>
<name>A0A1Q8CXP3_9PSEU</name>